<dbReference type="InterPro" id="IPR036291">
    <property type="entry name" value="NAD(P)-bd_dom_sf"/>
</dbReference>
<proteinExistence type="inferred from homology"/>
<evidence type="ECO:0000256" key="1">
    <source>
        <dbReference type="RuleBase" id="RU363097"/>
    </source>
</evidence>
<keyword evidence="1" id="KW-0560">Oxidoreductase</keyword>
<dbReference type="SUPFAM" id="SSF51735">
    <property type="entry name" value="NAD(P)-binding Rossmann-fold domains"/>
    <property type="match status" value="1"/>
</dbReference>
<protein>
    <recommendedName>
        <fullName evidence="1">Fatty acyl-CoA reductase</fullName>
        <ecNumber evidence="1">1.2.1.84</ecNumber>
    </recommendedName>
</protein>
<gene>
    <name evidence="3" type="ORF">FPE_LOCUS22001</name>
</gene>
<dbReference type="PANTHER" id="PTHR11011:SF99">
    <property type="entry name" value="FATTY ACYL-COA REDUCTASE 3"/>
    <property type="match status" value="1"/>
</dbReference>
<reference evidence="3" key="1">
    <citation type="submission" date="2023-05" db="EMBL/GenBank/DDBJ databases">
        <authorList>
            <person name="Huff M."/>
        </authorList>
    </citation>
    <scope>NUCLEOTIDE SEQUENCE</scope>
</reference>
<dbReference type="GO" id="GO:0010345">
    <property type="term" value="P:suberin biosynthetic process"/>
    <property type="evidence" value="ECO:0007669"/>
    <property type="project" value="TreeGrafter"/>
</dbReference>
<dbReference type="GO" id="GO:0080019">
    <property type="term" value="F:alcohol-forming very long-chain fatty acyl-CoA reductase activity"/>
    <property type="evidence" value="ECO:0007669"/>
    <property type="project" value="InterPro"/>
</dbReference>
<evidence type="ECO:0000259" key="2">
    <source>
        <dbReference type="Pfam" id="PF07993"/>
    </source>
</evidence>
<dbReference type="GO" id="GO:0035336">
    <property type="term" value="P:long-chain fatty-acyl-CoA metabolic process"/>
    <property type="evidence" value="ECO:0007669"/>
    <property type="project" value="TreeGrafter"/>
</dbReference>
<keyword evidence="1" id="KW-0521">NADP</keyword>
<dbReference type="InterPro" id="IPR026055">
    <property type="entry name" value="FAR"/>
</dbReference>
<dbReference type="Proteomes" id="UP000834106">
    <property type="component" value="Chromosome 13"/>
</dbReference>
<organism evidence="3 4">
    <name type="scientific">Fraxinus pennsylvanica</name>
    <dbReference type="NCBI Taxonomy" id="56036"/>
    <lineage>
        <taxon>Eukaryota</taxon>
        <taxon>Viridiplantae</taxon>
        <taxon>Streptophyta</taxon>
        <taxon>Embryophyta</taxon>
        <taxon>Tracheophyta</taxon>
        <taxon>Spermatophyta</taxon>
        <taxon>Magnoliopsida</taxon>
        <taxon>eudicotyledons</taxon>
        <taxon>Gunneridae</taxon>
        <taxon>Pentapetalae</taxon>
        <taxon>asterids</taxon>
        <taxon>lamiids</taxon>
        <taxon>Lamiales</taxon>
        <taxon>Oleaceae</taxon>
        <taxon>Oleeae</taxon>
        <taxon>Fraxinus</taxon>
    </lineage>
</organism>
<sequence length="185" mass="20528">MELSSILPFLKNRTILITGATGFLAKIYIEKILRVQPNVKKLYLLLRAGDTKSALNRFNNEIPADMVVNAMIAAMVVHADEPGTHIIYHVGSSMANPVSYSSLQEFGFHYFTKNPWTSKDGKPVIVVKATQEIGFPMTKTSRNDDGDKGLQVVIGDKSVTFLTWHVQDEPDNESSSNLVTHSFSD</sequence>
<dbReference type="Gene3D" id="3.40.50.720">
    <property type="entry name" value="NAD(P)-binding Rossmann-like Domain"/>
    <property type="match status" value="1"/>
</dbReference>
<comment type="function">
    <text evidence="1">Catalyzes the reduction of fatty acyl-CoA to fatty alcohols.</text>
</comment>
<dbReference type="EMBL" id="OU503048">
    <property type="protein sequence ID" value="CAI9774571.1"/>
    <property type="molecule type" value="Genomic_DNA"/>
</dbReference>
<keyword evidence="1" id="KW-0443">Lipid metabolism</keyword>
<keyword evidence="4" id="KW-1185">Reference proteome</keyword>
<dbReference type="GO" id="GO:0102965">
    <property type="term" value="F:alcohol-forming long-chain fatty acyl-CoA reductase activity"/>
    <property type="evidence" value="ECO:0007669"/>
    <property type="project" value="UniProtKB-EC"/>
</dbReference>
<feature type="domain" description="Thioester reductase (TE)" evidence="2">
    <location>
        <begin position="17"/>
        <end position="71"/>
    </location>
</feature>
<evidence type="ECO:0000313" key="3">
    <source>
        <dbReference type="EMBL" id="CAI9774571.1"/>
    </source>
</evidence>
<dbReference type="AlphaFoldDB" id="A0AAD1ZRI4"/>
<dbReference type="EC" id="1.2.1.84" evidence="1"/>
<accession>A0AAD1ZRI4</accession>
<name>A0AAD1ZRI4_9LAMI</name>
<comment type="similarity">
    <text evidence="1">Belongs to the fatty acyl-CoA reductase family.</text>
</comment>
<dbReference type="PANTHER" id="PTHR11011">
    <property type="entry name" value="MALE STERILITY PROTEIN 2-RELATED"/>
    <property type="match status" value="1"/>
</dbReference>
<comment type="catalytic activity">
    <reaction evidence="1">
        <text>a long-chain fatty acyl-CoA + 2 NADPH + 2 H(+) = a long-chain primary fatty alcohol + 2 NADP(+) + CoA</text>
        <dbReference type="Rhea" id="RHEA:52716"/>
        <dbReference type="ChEBI" id="CHEBI:15378"/>
        <dbReference type="ChEBI" id="CHEBI:57287"/>
        <dbReference type="ChEBI" id="CHEBI:57783"/>
        <dbReference type="ChEBI" id="CHEBI:58349"/>
        <dbReference type="ChEBI" id="CHEBI:77396"/>
        <dbReference type="ChEBI" id="CHEBI:83139"/>
        <dbReference type="EC" id="1.2.1.84"/>
    </reaction>
</comment>
<dbReference type="InterPro" id="IPR013120">
    <property type="entry name" value="FAR_NAD-bd"/>
</dbReference>
<keyword evidence="1" id="KW-0444">Lipid biosynthesis</keyword>
<evidence type="ECO:0000313" key="4">
    <source>
        <dbReference type="Proteomes" id="UP000834106"/>
    </source>
</evidence>
<dbReference type="Pfam" id="PF07993">
    <property type="entry name" value="NAD_binding_4"/>
    <property type="match status" value="1"/>
</dbReference>